<protein>
    <submittedName>
        <fullName evidence="2">Uncharacterized protein</fullName>
    </submittedName>
</protein>
<keyword evidence="1" id="KW-0472">Membrane</keyword>
<sequence length="148" mass="17329">MKTIQKVFRSGLEFIGEIKVNKSNKELMVEKILSYSTTLQNGIKKYKQENIKFTIAILCSVLLINFPVFSLPCCFIAIFFLVRMLQLIKYRSIYMIVTRMAKDIAHKGVYNKGIIGEMIKDFKSKYGEDIIEYYELVYMVNEYEAFVV</sequence>
<feature type="non-terminal residue" evidence="2">
    <location>
        <position position="148"/>
    </location>
</feature>
<comment type="caution">
    <text evidence="2">The sequence shown here is derived from an EMBL/GenBank/DDBJ whole genome shotgun (WGS) entry which is preliminary data.</text>
</comment>
<organism evidence="2">
    <name type="scientific">human gut metagenome</name>
    <dbReference type="NCBI Taxonomy" id="408170"/>
    <lineage>
        <taxon>unclassified sequences</taxon>
        <taxon>metagenomes</taxon>
        <taxon>organismal metagenomes</taxon>
    </lineage>
</organism>
<name>W1Y4F5_9ZZZZ</name>
<gene>
    <name evidence="2" type="ORF">Q604_UNBC08358G0001</name>
</gene>
<evidence type="ECO:0000313" key="2">
    <source>
        <dbReference type="EMBL" id="ETJ37417.1"/>
    </source>
</evidence>
<keyword evidence="1" id="KW-1133">Transmembrane helix</keyword>
<dbReference type="AlphaFoldDB" id="W1Y4F5"/>
<evidence type="ECO:0000256" key="1">
    <source>
        <dbReference type="SAM" id="Phobius"/>
    </source>
</evidence>
<accession>W1Y4F5</accession>
<keyword evidence="1" id="KW-0812">Transmembrane</keyword>
<feature type="transmembrane region" description="Helical" evidence="1">
    <location>
        <begin position="55"/>
        <end position="82"/>
    </location>
</feature>
<dbReference type="EMBL" id="AZMM01008358">
    <property type="protein sequence ID" value="ETJ37417.1"/>
    <property type="molecule type" value="Genomic_DNA"/>
</dbReference>
<proteinExistence type="predicted"/>
<reference evidence="2" key="1">
    <citation type="submission" date="2013-12" db="EMBL/GenBank/DDBJ databases">
        <title>A Varibaculum cambriense genome reconstructed from a premature infant gut community with otherwise low bacterial novelty that shifts toward anaerobic metabolism during the third week of life.</title>
        <authorList>
            <person name="Brown C.T."/>
            <person name="Sharon I."/>
            <person name="Thomas B.C."/>
            <person name="Castelle C.J."/>
            <person name="Morowitz M.J."/>
            <person name="Banfield J.F."/>
        </authorList>
    </citation>
    <scope>NUCLEOTIDE SEQUENCE</scope>
</reference>